<keyword evidence="3" id="KW-1185">Reference proteome</keyword>
<evidence type="ECO:0000313" key="3">
    <source>
        <dbReference type="Proteomes" id="UP001583186"/>
    </source>
</evidence>
<gene>
    <name evidence="2" type="ORF">Sste5346_005195</name>
</gene>
<dbReference type="Gene3D" id="3.30.710.10">
    <property type="entry name" value="Potassium Channel Kv1.1, Chain A"/>
    <property type="match status" value="1"/>
</dbReference>
<evidence type="ECO:0000313" key="2">
    <source>
        <dbReference type="EMBL" id="KAL1895390.1"/>
    </source>
</evidence>
<dbReference type="InterPro" id="IPR011333">
    <property type="entry name" value="SKP1/BTB/POZ_sf"/>
</dbReference>
<feature type="compositionally biased region" description="Low complexity" evidence="1">
    <location>
        <begin position="57"/>
        <end position="72"/>
    </location>
</feature>
<feature type="non-terminal residue" evidence="2">
    <location>
        <position position="1"/>
    </location>
</feature>
<feature type="region of interest" description="Disordered" evidence="1">
    <location>
        <begin position="52"/>
        <end position="78"/>
    </location>
</feature>
<organism evidence="2 3">
    <name type="scientific">Sporothrix stenoceras</name>
    <dbReference type="NCBI Taxonomy" id="5173"/>
    <lineage>
        <taxon>Eukaryota</taxon>
        <taxon>Fungi</taxon>
        <taxon>Dikarya</taxon>
        <taxon>Ascomycota</taxon>
        <taxon>Pezizomycotina</taxon>
        <taxon>Sordariomycetes</taxon>
        <taxon>Sordariomycetidae</taxon>
        <taxon>Ophiostomatales</taxon>
        <taxon>Ophiostomataceae</taxon>
        <taxon>Sporothrix</taxon>
    </lineage>
</organism>
<evidence type="ECO:0008006" key="4">
    <source>
        <dbReference type="Google" id="ProtNLM"/>
    </source>
</evidence>
<protein>
    <recommendedName>
        <fullName evidence="4">BTB domain-containing protein</fullName>
    </recommendedName>
</protein>
<dbReference type="EMBL" id="JAWCUI010000027">
    <property type="protein sequence ID" value="KAL1895390.1"/>
    <property type="molecule type" value="Genomic_DNA"/>
</dbReference>
<proteinExistence type="predicted"/>
<reference evidence="2 3" key="1">
    <citation type="journal article" date="2024" name="IMA Fungus">
        <title>IMA Genome - F19 : A genome assembly and annotation guide to empower mycologists, including annotated draft genome sequences of Ceratocystis pirilliformis, Diaporthe australafricana, Fusarium ophioides, Paecilomyces lecythidis, and Sporothrix stenoceras.</title>
        <authorList>
            <person name="Aylward J."/>
            <person name="Wilson A.M."/>
            <person name="Visagie C.M."/>
            <person name="Spraker J."/>
            <person name="Barnes I."/>
            <person name="Buitendag C."/>
            <person name="Ceriani C."/>
            <person name="Del Mar Angel L."/>
            <person name="du Plessis D."/>
            <person name="Fuchs T."/>
            <person name="Gasser K."/>
            <person name="Kramer D."/>
            <person name="Li W."/>
            <person name="Munsamy K."/>
            <person name="Piso A."/>
            <person name="Price J.L."/>
            <person name="Sonnekus B."/>
            <person name="Thomas C."/>
            <person name="van der Nest A."/>
            <person name="van Dijk A."/>
            <person name="van Heerden A."/>
            <person name="van Vuuren N."/>
            <person name="Yilmaz N."/>
            <person name="Duong T.A."/>
            <person name="van der Merwe N.A."/>
            <person name="Wingfield M.J."/>
            <person name="Wingfield B.D."/>
        </authorList>
    </citation>
    <scope>NUCLEOTIDE SEQUENCE [LARGE SCALE GENOMIC DNA]</scope>
    <source>
        <strain evidence="2 3">CMW 5346</strain>
    </source>
</reference>
<sequence>VLAVFLDGEFKEGTTDIVKIDAFDAGTVEQMTRFVYGYSVIPQYDTSKQQVSLSAANNTNTSTTTTQSSTPTVPNENETPSLRAKLLELVQLNGIGDYYGIIDLCRQTNDSLSLFFTYNWSAIDFFESASKASVSTGDNELHKMFAEFAARNANSLMVHRADPAFSKLVNLHDFAGEFMHHSNALAKSVAATSAPKGVSYTSILADMRETRLNLNYSYKSVSCQLRLGDLI</sequence>
<accession>A0ABR3Z433</accession>
<comment type="caution">
    <text evidence="2">The sequence shown here is derived from an EMBL/GenBank/DDBJ whole genome shotgun (WGS) entry which is preliminary data.</text>
</comment>
<evidence type="ECO:0000256" key="1">
    <source>
        <dbReference type="SAM" id="MobiDB-lite"/>
    </source>
</evidence>
<name>A0ABR3Z433_9PEZI</name>
<dbReference type="Proteomes" id="UP001583186">
    <property type="component" value="Unassembled WGS sequence"/>
</dbReference>